<accession>A0A5J4QVK9</accession>
<evidence type="ECO:0000313" key="1">
    <source>
        <dbReference type="EMBL" id="KAA6325299.1"/>
    </source>
</evidence>
<dbReference type="InterPro" id="IPR023614">
    <property type="entry name" value="Porin_dom_sf"/>
</dbReference>
<dbReference type="AlphaFoldDB" id="A0A5J4QVK9"/>
<organism evidence="1">
    <name type="scientific">termite gut metagenome</name>
    <dbReference type="NCBI Taxonomy" id="433724"/>
    <lineage>
        <taxon>unclassified sequences</taxon>
        <taxon>metagenomes</taxon>
        <taxon>organismal metagenomes</taxon>
    </lineage>
</organism>
<protein>
    <submittedName>
        <fullName evidence="1">Uncharacterized protein</fullName>
    </submittedName>
</protein>
<comment type="caution">
    <text evidence="1">The sequence shown here is derived from an EMBL/GenBank/DDBJ whole genome shotgun (WGS) entry which is preliminary data.</text>
</comment>
<sequence length="99" mass="11505">MRAINSKTVTMKRSLFLIIAFIAFNTTFAQELPTNVNTLKERISLSGYAQTGYRYDDRTDLNTFDIKRIIFMAEGKITDKWLCYFMYTFGGTLAEIYSQ</sequence>
<gene>
    <name evidence="1" type="ORF">EZS27_025464</name>
</gene>
<name>A0A5J4QVK9_9ZZZZ</name>
<dbReference type="Gene3D" id="2.40.160.10">
    <property type="entry name" value="Porin"/>
    <property type="match status" value="1"/>
</dbReference>
<feature type="non-terminal residue" evidence="1">
    <location>
        <position position="99"/>
    </location>
</feature>
<reference evidence="1" key="1">
    <citation type="submission" date="2019-03" db="EMBL/GenBank/DDBJ databases">
        <title>Single cell metagenomics reveals metabolic interactions within the superorganism composed of flagellate Streblomastix strix and complex community of Bacteroidetes bacteria on its surface.</title>
        <authorList>
            <person name="Treitli S.C."/>
            <person name="Kolisko M."/>
            <person name="Husnik F."/>
            <person name="Keeling P."/>
            <person name="Hampl V."/>
        </authorList>
    </citation>
    <scope>NUCLEOTIDE SEQUENCE</scope>
    <source>
        <strain evidence="1">STM</strain>
    </source>
</reference>
<dbReference type="EMBL" id="SNRY01002390">
    <property type="protein sequence ID" value="KAA6325299.1"/>
    <property type="molecule type" value="Genomic_DNA"/>
</dbReference>
<proteinExistence type="predicted"/>